<protein>
    <submittedName>
        <fullName evidence="2">Uncharacterized protein</fullName>
    </submittedName>
</protein>
<keyword evidence="1" id="KW-0472">Membrane</keyword>
<organism evidence="2 3">
    <name type="scientific">Alkalibacillus haloalkaliphilus</name>
    <dbReference type="NCBI Taxonomy" id="94136"/>
    <lineage>
        <taxon>Bacteria</taxon>
        <taxon>Bacillati</taxon>
        <taxon>Bacillota</taxon>
        <taxon>Bacilli</taxon>
        <taxon>Bacillales</taxon>
        <taxon>Bacillaceae</taxon>
        <taxon>Alkalibacillus</taxon>
    </lineage>
</organism>
<evidence type="ECO:0000256" key="1">
    <source>
        <dbReference type="SAM" id="Phobius"/>
    </source>
</evidence>
<accession>A0A511W032</accession>
<evidence type="ECO:0000313" key="3">
    <source>
        <dbReference type="Proteomes" id="UP000321440"/>
    </source>
</evidence>
<dbReference type="Proteomes" id="UP000321440">
    <property type="component" value="Unassembled WGS sequence"/>
</dbReference>
<dbReference type="EMBL" id="BJYA01000001">
    <property type="protein sequence ID" value="GEN44439.1"/>
    <property type="molecule type" value="Genomic_DNA"/>
</dbReference>
<keyword evidence="1" id="KW-0812">Transmembrane</keyword>
<evidence type="ECO:0000313" key="2">
    <source>
        <dbReference type="EMBL" id="GEN44439.1"/>
    </source>
</evidence>
<reference evidence="2 3" key="1">
    <citation type="submission" date="2019-07" db="EMBL/GenBank/DDBJ databases">
        <title>Whole genome shotgun sequence of Alkalibacillus haloalkaliphilus NBRC 103110.</title>
        <authorList>
            <person name="Hosoyama A."/>
            <person name="Uohara A."/>
            <person name="Ohji S."/>
            <person name="Ichikawa N."/>
        </authorList>
    </citation>
    <scope>NUCLEOTIDE SEQUENCE [LARGE SCALE GENOMIC DNA]</scope>
    <source>
        <strain evidence="2 3">NBRC 103110</strain>
    </source>
</reference>
<sequence length="52" mass="5973">MTTSLILVSTIVFFFLATVYFVDSIVTRIKKKKSDLRLEPVQAEAEMDLAHR</sequence>
<keyword evidence="3" id="KW-1185">Reference proteome</keyword>
<dbReference type="RefSeq" id="WP_170235938.1">
    <property type="nucleotide sequence ID" value="NZ_BJYA01000001.1"/>
</dbReference>
<gene>
    <name evidence="2" type="ORF">AHA02nite_02150</name>
</gene>
<name>A0A511W032_9BACI</name>
<dbReference type="AlphaFoldDB" id="A0A511W032"/>
<feature type="transmembrane region" description="Helical" evidence="1">
    <location>
        <begin position="6"/>
        <end position="26"/>
    </location>
</feature>
<proteinExistence type="predicted"/>
<comment type="caution">
    <text evidence="2">The sequence shown here is derived from an EMBL/GenBank/DDBJ whole genome shotgun (WGS) entry which is preliminary data.</text>
</comment>
<keyword evidence="1" id="KW-1133">Transmembrane helix</keyword>